<evidence type="ECO:0000313" key="3">
    <source>
        <dbReference type="EMBL" id="SDX59249.1"/>
    </source>
</evidence>
<evidence type="ECO:0000259" key="1">
    <source>
        <dbReference type="Pfam" id="PF01368"/>
    </source>
</evidence>
<keyword evidence="4" id="KW-1185">Reference proteome</keyword>
<dbReference type="Pfam" id="PF02272">
    <property type="entry name" value="DHHA1"/>
    <property type="match status" value="1"/>
</dbReference>
<dbReference type="InterPro" id="IPR051319">
    <property type="entry name" value="Oligoribo/pAp-PDE_c-di-AMP_PDE"/>
</dbReference>
<dbReference type="EMBL" id="FNOS01000002">
    <property type="protein sequence ID" value="SDX59249.1"/>
    <property type="molecule type" value="Genomic_DNA"/>
</dbReference>
<reference evidence="3 4" key="1">
    <citation type="submission" date="2016-10" db="EMBL/GenBank/DDBJ databases">
        <authorList>
            <person name="Varghese N."/>
            <person name="Submissions S."/>
        </authorList>
    </citation>
    <scope>NUCLEOTIDE SEQUENCE [LARGE SCALE GENOMIC DNA]</scope>
    <source>
        <strain evidence="3 4">DSM 20748</strain>
    </source>
</reference>
<dbReference type="Proteomes" id="UP000198647">
    <property type="component" value="Unassembled WGS sequence"/>
</dbReference>
<evidence type="ECO:0000313" key="4">
    <source>
        <dbReference type="Proteomes" id="UP000198647"/>
    </source>
</evidence>
<proteinExistence type="predicted"/>
<evidence type="ECO:0000259" key="2">
    <source>
        <dbReference type="Pfam" id="PF02272"/>
    </source>
</evidence>
<dbReference type="RefSeq" id="WP_076569696.1">
    <property type="nucleotide sequence ID" value="NZ_FNOS01000002.1"/>
</dbReference>
<accession>A0A1H3D0P5</accession>
<dbReference type="Pfam" id="PF01368">
    <property type="entry name" value="DHH"/>
    <property type="match status" value="1"/>
</dbReference>
<dbReference type="SUPFAM" id="SSF64182">
    <property type="entry name" value="DHH phosphoesterases"/>
    <property type="match status" value="1"/>
</dbReference>
<organism evidence="3 4">
    <name type="scientific">Salimicrobium album</name>
    <dbReference type="NCBI Taxonomy" id="50717"/>
    <lineage>
        <taxon>Bacteria</taxon>
        <taxon>Bacillati</taxon>
        <taxon>Bacillota</taxon>
        <taxon>Bacilli</taxon>
        <taxon>Bacillales</taxon>
        <taxon>Bacillaceae</taxon>
        <taxon>Salimicrobium</taxon>
    </lineage>
</organism>
<name>A0A1H3D0P5_9BACI</name>
<dbReference type="Gene3D" id="3.10.310.30">
    <property type="match status" value="1"/>
</dbReference>
<feature type="domain" description="DDH" evidence="1">
    <location>
        <begin position="14"/>
        <end position="151"/>
    </location>
</feature>
<protein>
    <submittedName>
        <fullName evidence="3">Phosphoesterase RecJ domain-containing protein</fullName>
    </submittedName>
</protein>
<dbReference type="PANTHER" id="PTHR47618:SF1">
    <property type="entry name" value="BIFUNCTIONAL OLIGORIBONUCLEASE AND PAP PHOSPHATASE NRNA"/>
    <property type="match status" value="1"/>
</dbReference>
<feature type="domain" description="DHHA1" evidence="2">
    <location>
        <begin position="225"/>
        <end position="308"/>
    </location>
</feature>
<comment type="caution">
    <text evidence="3">The sequence shown here is derived from an EMBL/GenBank/DDBJ whole genome shotgun (WGS) entry which is preliminary data.</text>
</comment>
<sequence length="315" mass="35793">MHKQIKDKIESYSKIIIHRHVRPDPDALGSQLGLKKILQDTYPEKTVLAAGDDDEAFRFLGTMDNVDDDDYRGALVIINDTANLERVDDERYEKGEALIKIDHHPVVDEYGDVQWVETHSSSTSEMIYVLAAQNAGWKFSREAARLLYAGIIGDTGRFLFPSTTERTFEAASVLIKYDFDRSAMYDELYKTSLKLARLKGYILQNVTVSEEGHAAIPLSKEVLERFEVDPSETSQFVGMLGDIEGILSWVFFVEEESEIRVRFRSKGPVINKLAGEYRGGGHPMAAGARAESWEETKRIEERLQSICREYRKENG</sequence>
<dbReference type="InterPro" id="IPR001667">
    <property type="entry name" value="DDH_dom"/>
</dbReference>
<dbReference type="InterPro" id="IPR038763">
    <property type="entry name" value="DHH_sf"/>
</dbReference>
<gene>
    <name evidence="3" type="ORF">SAMN04488081_0767</name>
</gene>
<dbReference type="PANTHER" id="PTHR47618">
    <property type="entry name" value="BIFUNCTIONAL OLIGORIBONUCLEASE AND PAP PHOSPHATASE NRNA"/>
    <property type="match status" value="1"/>
</dbReference>
<dbReference type="InterPro" id="IPR003156">
    <property type="entry name" value="DHHA1_dom"/>
</dbReference>
<dbReference type="Gene3D" id="3.90.1640.10">
    <property type="entry name" value="inorganic pyrophosphatase (n-terminal core)"/>
    <property type="match status" value="1"/>
</dbReference>